<keyword evidence="6" id="KW-0732">Signal</keyword>
<protein>
    <recommendedName>
        <fullName evidence="13">Serine/threonine-protein kinase receptor</fullName>
        <ecNumber evidence="13">2.7.11.30</ecNumber>
    </recommendedName>
</protein>
<dbReference type="Proteomes" id="UP000663865">
    <property type="component" value="Unassembled WGS sequence"/>
</dbReference>
<dbReference type="SUPFAM" id="SSF56112">
    <property type="entry name" value="Protein kinase-like (PK-like)"/>
    <property type="match status" value="1"/>
</dbReference>
<keyword evidence="3 13" id="KW-0723">Serine/threonine-protein kinase</keyword>
<evidence type="ECO:0000256" key="13">
    <source>
        <dbReference type="RuleBase" id="RU361271"/>
    </source>
</evidence>
<evidence type="ECO:0000256" key="9">
    <source>
        <dbReference type="ARBA" id="ARBA00022840"/>
    </source>
</evidence>
<dbReference type="GO" id="GO:0017002">
    <property type="term" value="F:activin receptor activity"/>
    <property type="evidence" value="ECO:0007669"/>
    <property type="project" value="TreeGrafter"/>
</dbReference>
<dbReference type="InterPro" id="IPR011009">
    <property type="entry name" value="Kinase-like_dom_sf"/>
</dbReference>
<comment type="subcellular location">
    <subcellularLocation>
        <location evidence="1 13">Membrane</location>
        <topology evidence="1 13">Single-pass type I membrane protein</topology>
    </subcellularLocation>
</comment>
<dbReference type="PANTHER" id="PTHR23255">
    <property type="entry name" value="TRANSFORMING GROWTH FACTOR-BETA RECEPTOR TYPE I AND II"/>
    <property type="match status" value="1"/>
</dbReference>
<dbReference type="InterPro" id="IPR000333">
    <property type="entry name" value="TGFB_receptor"/>
</dbReference>
<dbReference type="PANTHER" id="PTHR23255:SF98">
    <property type="entry name" value="SERINE_THREONINE-PROTEIN KINASE RECEPTOR"/>
    <property type="match status" value="1"/>
</dbReference>
<keyword evidence="13" id="KW-0464">Manganese</keyword>
<comment type="cofactor">
    <cofactor evidence="13">
        <name>Mg(2+)</name>
        <dbReference type="ChEBI" id="CHEBI:18420"/>
    </cofactor>
    <cofactor evidence="13">
        <name>Mn(2+)</name>
        <dbReference type="ChEBI" id="CHEBI:29035"/>
    </cofactor>
</comment>
<keyword evidence="11 13" id="KW-0472">Membrane</keyword>
<dbReference type="EC" id="2.7.11.30" evidence="13"/>
<feature type="domain" description="Protein kinase" evidence="14">
    <location>
        <begin position="190"/>
        <end position="478"/>
    </location>
</feature>
<evidence type="ECO:0000256" key="11">
    <source>
        <dbReference type="ARBA" id="ARBA00023136"/>
    </source>
</evidence>
<dbReference type="Proteomes" id="UP000663838">
    <property type="component" value="Unassembled WGS sequence"/>
</dbReference>
<dbReference type="PROSITE" id="PS00108">
    <property type="entry name" value="PROTEIN_KINASE_ST"/>
    <property type="match status" value="1"/>
</dbReference>
<keyword evidence="4 13" id="KW-0808">Transferase</keyword>
<gene>
    <name evidence="15" type="ORF">KIK155_LOCUS11524</name>
    <name evidence="16" type="ORF">TOA249_LOCUS9797</name>
</gene>
<keyword evidence="12 13" id="KW-0675">Receptor</keyword>
<accession>A0A821B6D5</accession>
<dbReference type="PROSITE" id="PS50011">
    <property type="entry name" value="PROTEIN_KINASE_DOM"/>
    <property type="match status" value="1"/>
</dbReference>
<evidence type="ECO:0000313" key="17">
    <source>
        <dbReference type="Proteomes" id="UP000663838"/>
    </source>
</evidence>
<dbReference type="Gene3D" id="1.10.510.10">
    <property type="entry name" value="Transferase(Phosphotransferase) domain 1"/>
    <property type="match status" value="1"/>
</dbReference>
<dbReference type="InterPro" id="IPR008271">
    <property type="entry name" value="Ser/Thr_kinase_AS"/>
</dbReference>
<evidence type="ECO:0000256" key="3">
    <source>
        <dbReference type="ARBA" id="ARBA00022527"/>
    </source>
</evidence>
<dbReference type="GO" id="GO:0005524">
    <property type="term" value="F:ATP binding"/>
    <property type="evidence" value="ECO:0007669"/>
    <property type="project" value="UniProtKB-UniRule"/>
</dbReference>
<dbReference type="EMBL" id="CAJNYV010001835">
    <property type="protein sequence ID" value="CAF3439552.1"/>
    <property type="molecule type" value="Genomic_DNA"/>
</dbReference>
<evidence type="ECO:0000256" key="12">
    <source>
        <dbReference type="ARBA" id="ARBA00023170"/>
    </source>
</evidence>
<keyword evidence="5 13" id="KW-0812">Transmembrane</keyword>
<feature type="transmembrane region" description="Helical" evidence="13">
    <location>
        <begin position="6"/>
        <end position="25"/>
    </location>
</feature>
<dbReference type="SMART" id="SM00220">
    <property type="entry name" value="S_TKc"/>
    <property type="match status" value="1"/>
</dbReference>
<comment type="similarity">
    <text evidence="2 13">Belongs to the protein kinase superfamily. TKL Ser/Thr protein kinase family. TGFB receptor subfamily.</text>
</comment>
<dbReference type="InterPro" id="IPR000719">
    <property type="entry name" value="Prot_kinase_dom"/>
</dbReference>
<evidence type="ECO:0000256" key="10">
    <source>
        <dbReference type="ARBA" id="ARBA00022989"/>
    </source>
</evidence>
<evidence type="ECO:0000313" key="16">
    <source>
        <dbReference type="EMBL" id="CAF4588915.1"/>
    </source>
</evidence>
<dbReference type="GO" id="GO:0071363">
    <property type="term" value="P:cellular response to growth factor stimulus"/>
    <property type="evidence" value="ECO:0007669"/>
    <property type="project" value="TreeGrafter"/>
</dbReference>
<comment type="caution">
    <text evidence="16">The sequence shown here is derived from an EMBL/GenBank/DDBJ whole genome shotgun (WGS) entry which is preliminary data.</text>
</comment>
<dbReference type="Gene3D" id="3.30.200.20">
    <property type="entry name" value="Phosphorylase Kinase, domain 1"/>
    <property type="match status" value="1"/>
</dbReference>
<evidence type="ECO:0000256" key="7">
    <source>
        <dbReference type="ARBA" id="ARBA00022741"/>
    </source>
</evidence>
<keyword evidence="13" id="KW-0479">Metal-binding</keyword>
<evidence type="ECO:0000256" key="4">
    <source>
        <dbReference type="ARBA" id="ARBA00022679"/>
    </source>
</evidence>
<name>A0A821B6D5_9BILA</name>
<comment type="catalytic activity">
    <reaction evidence="13">
        <text>L-threonyl-[receptor-protein] + ATP = O-phospho-L-threonyl-[receptor-protein] + ADP + H(+)</text>
        <dbReference type="Rhea" id="RHEA:44880"/>
        <dbReference type="Rhea" id="RHEA-COMP:11024"/>
        <dbReference type="Rhea" id="RHEA-COMP:11025"/>
        <dbReference type="ChEBI" id="CHEBI:15378"/>
        <dbReference type="ChEBI" id="CHEBI:30013"/>
        <dbReference type="ChEBI" id="CHEBI:30616"/>
        <dbReference type="ChEBI" id="CHEBI:61977"/>
        <dbReference type="ChEBI" id="CHEBI:456216"/>
        <dbReference type="EC" id="2.7.11.30"/>
    </reaction>
</comment>
<evidence type="ECO:0000256" key="1">
    <source>
        <dbReference type="ARBA" id="ARBA00004479"/>
    </source>
</evidence>
<evidence type="ECO:0000256" key="6">
    <source>
        <dbReference type="ARBA" id="ARBA00022729"/>
    </source>
</evidence>
<sequence>MKLIYSTLVFVNLINIFHTLVCPIYPSRKINSRQFQSIKTCDTNCTFSSVLEKHNACLGVYYNYSGIILIKQLDVIYSDVQCLTSKKCLLEIDSKNSQSFSCCCTTDNCTLDWQTIAATTYRTIFINHTATIETIIITEDQYSWKLLSIIITFVIIIVLIIFGLCLWKSRGNKYVNEDRKSLPPSMEDLFFSAQELNVGKSSIVYKAILEHNIAALKVYNQANILIWKNEITILKSIKHESIIRILSEGQYDSHLYLLLPFYENGTLQSYLHARSKKLSMNQCLRFLRTLAAAISYLHTGNNSIHTTIVHRDIKSSNILIDKNELNLCLTDFGVAMALPPVLTEKDFVQIGTMRYMAPELLEGVIAHTREALCSVDMYALALVMWEILTQCEEYPTTEYCPPYEEYRKKTSDGSSFTSEIYDIVVVHRLRPSLIRPLKDNPHVLIMDELCSLIDACWITDSDMRMNAQTLAFKLNQHT</sequence>
<keyword evidence="9 13" id="KW-0067">ATP-binding</keyword>
<dbReference type="InterPro" id="IPR045860">
    <property type="entry name" value="Snake_toxin-like_sf"/>
</dbReference>
<dbReference type="PRINTS" id="PR00653">
    <property type="entry name" value="ACTIVIN2R"/>
</dbReference>
<dbReference type="GO" id="GO:0048179">
    <property type="term" value="C:activin receptor complex"/>
    <property type="evidence" value="ECO:0007669"/>
    <property type="project" value="TreeGrafter"/>
</dbReference>
<feature type="transmembrane region" description="Helical" evidence="13">
    <location>
        <begin position="146"/>
        <end position="169"/>
    </location>
</feature>
<dbReference type="GO" id="GO:0048185">
    <property type="term" value="F:activin binding"/>
    <property type="evidence" value="ECO:0007669"/>
    <property type="project" value="TreeGrafter"/>
</dbReference>
<comment type="caution">
    <text evidence="13">Lacks conserved residue(s) required for the propagation of feature annotation.</text>
</comment>
<organism evidence="16 17">
    <name type="scientific">Rotaria socialis</name>
    <dbReference type="NCBI Taxonomy" id="392032"/>
    <lineage>
        <taxon>Eukaryota</taxon>
        <taxon>Metazoa</taxon>
        <taxon>Spiralia</taxon>
        <taxon>Gnathifera</taxon>
        <taxon>Rotifera</taxon>
        <taxon>Eurotatoria</taxon>
        <taxon>Bdelloidea</taxon>
        <taxon>Philodinida</taxon>
        <taxon>Philodinidae</taxon>
        <taxon>Rotaria</taxon>
    </lineage>
</organism>
<dbReference type="GO" id="GO:0046872">
    <property type="term" value="F:metal ion binding"/>
    <property type="evidence" value="ECO:0007669"/>
    <property type="project" value="UniProtKB-KW"/>
</dbReference>
<reference evidence="16" key="1">
    <citation type="submission" date="2021-02" db="EMBL/GenBank/DDBJ databases">
        <authorList>
            <person name="Nowell W R."/>
        </authorList>
    </citation>
    <scope>NUCLEOTIDE SEQUENCE</scope>
</reference>
<dbReference type="AlphaFoldDB" id="A0A821B6D5"/>
<evidence type="ECO:0000256" key="8">
    <source>
        <dbReference type="ARBA" id="ARBA00022777"/>
    </source>
</evidence>
<keyword evidence="10 13" id="KW-1133">Transmembrane helix</keyword>
<keyword evidence="7 13" id="KW-0547">Nucleotide-binding</keyword>
<keyword evidence="13" id="KW-0460">Magnesium</keyword>
<keyword evidence="8 13" id="KW-0418">Kinase</keyword>
<dbReference type="SUPFAM" id="SSF57302">
    <property type="entry name" value="Snake toxin-like"/>
    <property type="match status" value="1"/>
</dbReference>
<dbReference type="EMBL" id="CAJOBS010000493">
    <property type="protein sequence ID" value="CAF4588915.1"/>
    <property type="molecule type" value="Genomic_DNA"/>
</dbReference>
<evidence type="ECO:0000313" key="15">
    <source>
        <dbReference type="EMBL" id="CAF3439552.1"/>
    </source>
</evidence>
<dbReference type="Pfam" id="PF00069">
    <property type="entry name" value="Pkinase"/>
    <property type="match status" value="1"/>
</dbReference>
<evidence type="ECO:0000259" key="14">
    <source>
        <dbReference type="PROSITE" id="PS50011"/>
    </source>
</evidence>
<evidence type="ECO:0000256" key="2">
    <source>
        <dbReference type="ARBA" id="ARBA00009605"/>
    </source>
</evidence>
<proteinExistence type="inferred from homology"/>
<evidence type="ECO:0000256" key="5">
    <source>
        <dbReference type="ARBA" id="ARBA00022692"/>
    </source>
</evidence>